<keyword evidence="1" id="KW-0732">Signal</keyword>
<evidence type="ECO:0000313" key="3">
    <source>
        <dbReference type="EMBL" id="PAX07577.1"/>
    </source>
</evidence>
<dbReference type="RefSeq" id="WP_095997819.1">
    <property type="nucleotide sequence ID" value="NZ_NSLI01000003.1"/>
</dbReference>
<proteinExistence type="predicted"/>
<protein>
    <recommendedName>
        <fullName evidence="2">DUF6265 domain-containing protein</fullName>
    </recommendedName>
</protein>
<gene>
    <name evidence="3" type="ORF">CKY28_07935</name>
</gene>
<dbReference type="EMBL" id="NSLI01000003">
    <property type="protein sequence ID" value="PAX07577.1"/>
    <property type="molecule type" value="Genomic_DNA"/>
</dbReference>
<reference evidence="4" key="1">
    <citation type="submission" date="2017-09" db="EMBL/GenBank/DDBJ databases">
        <authorList>
            <person name="Feng G."/>
            <person name="Zhu H."/>
        </authorList>
    </citation>
    <scope>NUCLEOTIDE SEQUENCE [LARGE SCALE GENOMIC DNA]</scope>
    <source>
        <strain evidence="4">1PNM-20</strain>
    </source>
</reference>
<dbReference type="OrthoDB" id="7567258at2"/>
<name>A0A2A2SE93_9SPHN</name>
<dbReference type="AlphaFoldDB" id="A0A2A2SE93"/>
<sequence>MLKPTTLAFLLAAAPVAAQETRSLAPGAPSPPATIDQLAWLEGAWTGDGLGAPATEVYSAPQAGQIAGHFVQTDPKGGVMFYELLQIAPRGRSLVYRLRHFNADLTGWEDAKPKKAVEFPLVAIDGDAAYFDGLTLKRTGPDAMTATVRIGGEGGPKEVSFRYRRVRR</sequence>
<feature type="signal peptide" evidence="1">
    <location>
        <begin position="1"/>
        <end position="18"/>
    </location>
</feature>
<dbReference type="InterPro" id="IPR046232">
    <property type="entry name" value="DUF6265"/>
</dbReference>
<comment type="caution">
    <text evidence="3">The sequence shown here is derived from an EMBL/GenBank/DDBJ whole genome shotgun (WGS) entry which is preliminary data.</text>
</comment>
<dbReference type="Proteomes" id="UP000218151">
    <property type="component" value="Unassembled WGS sequence"/>
</dbReference>
<dbReference type="Pfam" id="PF19780">
    <property type="entry name" value="DUF6265"/>
    <property type="match status" value="1"/>
</dbReference>
<organism evidence="3 4">
    <name type="scientific">Sphingomonas lenta</name>
    <dbReference type="NCBI Taxonomy" id="1141887"/>
    <lineage>
        <taxon>Bacteria</taxon>
        <taxon>Pseudomonadati</taxon>
        <taxon>Pseudomonadota</taxon>
        <taxon>Alphaproteobacteria</taxon>
        <taxon>Sphingomonadales</taxon>
        <taxon>Sphingomonadaceae</taxon>
        <taxon>Sphingomonas</taxon>
    </lineage>
</organism>
<feature type="chain" id="PRO_5012810500" description="DUF6265 domain-containing protein" evidence="1">
    <location>
        <begin position="19"/>
        <end position="168"/>
    </location>
</feature>
<evidence type="ECO:0000256" key="1">
    <source>
        <dbReference type="SAM" id="SignalP"/>
    </source>
</evidence>
<evidence type="ECO:0000313" key="4">
    <source>
        <dbReference type="Proteomes" id="UP000218151"/>
    </source>
</evidence>
<evidence type="ECO:0000259" key="2">
    <source>
        <dbReference type="Pfam" id="PF19780"/>
    </source>
</evidence>
<feature type="domain" description="DUF6265" evidence="2">
    <location>
        <begin position="39"/>
        <end position="149"/>
    </location>
</feature>
<accession>A0A2A2SE93</accession>
<keyword evidence="4" id="KW-1185">Reference proteome</keyword>